<keyword evidence="7 8" id="KW-0624">Polysaccharide degradation</keyword>
<accession>A0AAV1EE71</accession>
<dbReference type="PROSITE" id="PS00592">
    <property type="entry name" value="GH9_2"/>
    <property type="match status" value="1"/>
</dbReference>
<reference evidence="11" key="1">
    <citation type="submission" date="2023-03" db="EMBL/GenBank/DDBJ databases">
        <authorList>
            <person name="Julca I."/>
        </authorList>
    </citation>
    <scope>NUCLEOTIDE SEQUENCE</scope>
</reference>
<organism evidence="11 12">
    <name type="scientific">Oldenlandia corymbosa var. corymbosa</name>
    <dbReference type="NCBI Taxonomy" id="529605"/>
    <lineage>
        <taxon>Eukaryota</taxon>
        <taxon>Viridiplantae</taxon>
        <taxon>Streptophyta</taxon>
        <taxon>Embryophyta</taxon>
        <taxon>Tracheophyta</taxon>
        <taxon>Spermatophyta</taxon>
        <taxon>Magnoliopsida</taxon>
        <taxon>eudicotyledons</taxon>
        <taxon>Gunneridae</taxon>
        <taxon>Pentapetalae</taxon>
        <taxon>asterids</taxon>
        <taxon>lamiids</taxon>
        <taxon>Gentianales</taxon>
        <taxon>Rubiaceae</taxon>
        <taxon>Rubioideae</taxon>
        <taxon>Spermacoceae</taxon>
        <taxon>Hedyotis-Oldenlandia complex</taxon>
        <taxon>Oldenlandia</taxon>
    </lineage>
</organism>
<feature type="domain" description="Glycoside hydrolase family 9" evidence="10">
    <location>
        <begin position="25"/>
        <end position="477"/>
    </location>
</feature>
<dbReference type="FunFam" id="1.50.10.10:FF:000020">
    <property type="entry name" value="Endoglucanase"/>
    <property type="match status" value="1"/>
</dbReference>
<comment type="similarity">
    <text evidence="2 8 9">Belongs to the glycosyl hydrolase 9 (cellulase E) family.</text>
</comment>
<dbReference type="GO" id="GO:0008810">
    <property type="term" value="F:cellulase activity"/>
    <property type="evidence" value="ECO:0007669"/>
    <property type="project" value="UniProtKB-EC"/>
</dbReference>
<dbReference type="InterPro" id="IPR008928">
    <property type="entry name" value="6-hairpin_glycosidase_sf"/>
</dbReference>
<keyword evidence="4 9" id="KW-0136">Cellulose degradation</keyword>
<evidence type="ECO:0000256" key="1">
    <source>
        <dbReference type="ARBA" id="ARBA00000966"/>
    </source>
</evidence>
<evidence type="ECO:0000313" key="11">
    <source>
        <dbReference type="EMBL" id="CAI9117979.1"/>
    </source>
</evidence>
<keyword evidence="12" id="KW-1185">Reference proteome</keyword>
<dbReference type="SUPFAM" id="SSF48208">
    <property type="entry name" value="Six-hairpin glycosidases"/>
    <property type="match status" value="1"/>
</dbReference>
<protein>
    <recommendedName>
        <fullName evidence="9">Endoglucanase</fullName>
        <ecNumber evidence="9">3.2.1.4</ecNumber>
    </recommendedName>
</protein>
<dbReference type="EMBL" id="OX459126">
    <property type="protein sequence ID" value="CAI9117979.1"/>
    <property type="molecule type" value="Genomic_DNA"/>
</dbReference>
<keyword evidence="3 8" id="KW-0378">Hydrolase</keyword>
<dbReference type="InterPro" id="IPR018221">
    <property type="entry name" value="Glyco_hydro_9_His_AS"/>
</dbReference>
<keyword evidence="6 8" id="KW-0326">Glycosidase</keyword>
<dbReference type="Pfam" id="PF00759">
    <property type="entry name" value="Glyco_hydro_9"/>
    <property type="match status" value="1"/>
</dbReference>
<keyword evidence="5 8" id="KW-0119">Carbohydrate metabolism</keyword>
<evidence type="ECO:0000256" key="5">
    <source>
        <dbReference type="ARBA" id="ARBA00023277"/>
    </source>
</evidence>
<proteinExistence type="inferred from homology"/>
<comment type="catalytic activity">
    <reaction evidence="1 9">
        <text>Endohydrolysis of (1-&gt;4)-beta-D-glucosidic linkages in cellulose, lichenin and cereal beta-D-glucans.</text>
        <dbReference type="EC" id="3.2.1.4"/>
    </reaction>
</comment>
<dbReference type="GO" id="GO:0030245">
    <property type="term" value="P:cellulose catabolic process"/>
    <property type="evidence" value="ECO:0007669"/>
    <property type="project" value="UniProtKB-KW"/>
</dbReference>
<dbReference type="Proteomes" id="UP001161247">
    <property type="component" value="Chromosome 9"/>
</dbReference>
<evidence type="ECO:0000256" key="3">
    <source>
        <dbReference type="ARBA" id="ARBA00022801"/>
    </source>
</evidence>
<sequence>MSSLTALAVAQILMFFFRIVSPYDYGRALTKSLLYFEAQRSGMLPDDQRVAWRGHSALTDGQSEGVDLVGGYYDAGDHVKFGFPMAYTVTMLAWSVVEFGQELQENDELENALAAIKWGTDYFIKAHYKPNGLYGEVGDGYSDHECWQRAEEMSTPRDAYQIDENNPGSDLVGETAAALAAASMAFNESDPEYAEQLLNHSEMLFEFADKYRGTYQTSIPKAGGFYSSTGYEDELLWAATWIYRVTKDKYYLDYINQLNPGDVRGSFSWDDKYVGAQVLIAQYLPEEELSGLKSLSQYKHFAEGYICNCIQRGENNATMTPGGLLWYHESNNLQYTTSASFIITAYAKALLNATSTIECRGVEVTPEELVDFVKSQVDYILGSNPLNVSYFVGFGSNYPKKIHHRGASIISIKKNSTEVSCKDGFTKWRDRDAPNPNVLVGAIVGGPNPDDSFSDSRDDYNHNEAATTNTAPLVGVLAFLAS</sequence>
<dbReference type="Gene3D" id="1.50.10.10">
    <property type="match status" value="1"/>
</dbReference>
<name>A0AAV1EE71_OLDCO</name>
<evidence type="ECO:0000256" key="9">
    <source>
        <dbReference type="RuleBase" id="RU361166"/>
    </source>
</evidence>
<evidence type="ECO:0000313" key="12">
    <source>
        <dbReference type="Proteomes" id="UP001161247"/>
    </source>
</evidence>
<evidence type="ECO:0000259" key="10">
    <source>
        <dbReference type="Pfam" id="PF00759"/>
    </source>
</evidence>
<evidence type="ECO:0000256" key="8">
    <source>
        <dbReference type="PROSITE-ProRule" id="PRU10059"/>
    </source>
</evidence>
<evidence type="ECO:0000256" key="6">
    <source>
        <dbReference type="ARBA" id="ARBA00023295"/>
    </source>
</evidence>
<evidence type="ECO:0000256" key="4">
    <source>
        <dbReference type="ARBA" id="ARBA00023001"/>
    </source>
</evidence>
<gene>
    <name evidence="11" type="ORF">OLC1_LOCUS23960</name>
</gene>
<evidence type="ECO:0000256" key="7">
    <source>
        <dbReference type="ARBA" id="ARBA00023326"/>
    </source>
</evidence>
<feature type="active site" evidence="8">
    <location>
        <position position="403"/>
    </location>
</feature>
<dbReference type="InterPro" id="IPR012341">
    <property type="entry name" value="6hp_glycosidase-like_sf"/>
</dbReference>
<dbReference type="PANTHER" id="PTHR22298">
    <property type="entry name" value="ENDO-1,4-BETA-GLUCANASE"/>
    <property type="match status" value="1"/>
</dbReference>
<dbReference type="AlphaFoldDB" id="A0AAV1EE71"/>
<dbReference type="InterPro" id="IPR001701">
    <property type="entry name" value="Glyco_hydro_9"/>
</dbReference>
<dbReference type="EC" id="3.2.1.4" evidence="9"/>
<evidence type="ECO:0000256" key="2">
    <source>
        <dbReference type="ARBA" id="ARBA00007072"/>
    </source>
</evidence>